<dbReference type="AlphaFoldDB" id="W1F6Y6"/>
<name>W1F6Y6_ECOLX</name>
<evidence type="ECO:0000313" key="1">
    <source>
        <dbReference type="EMBL" id="CDL30091.1"/>
    </source>
</evidence>
<dbReference type="Proteomes" id="UP000019199">
    <property type="component" value="Unassembled WGS sequence"/>
</dbReference>
<evidence type="ECO:0000313" key="2">
    <source>
        <dbReference type="Proteomes" id="UP000019199"/>
    </source>
</evidence>
<sequence>MVPGGYFLKNASLPVMLLMSKVTQGELRTILNMQNNIRNERKNTNICIRVLTSLSTWLG</sequence>
<accession>W1F6Y6</accession>
<organism evidence="1 2">
    <name type="scientific">Escherichia coli ISC7</name>
    <dbReference type="NCBI Taxonomy" id="1432555"/>
    <lineage>
        <taxon>Bacteria</taxon>
        <taxon>Pseudomonadati</taxon>
        <taxon>Pseudomonadota</taxon>
        <taxon>Gammaproteobacteria</taxon>
        <taxon>Enterobacterales</taxon>
        <taxon>Enterobacteriaceae</taxon>
        <taxon>Escherichia</taxon>
    </lineage>
</organism>
<proteinExistence type="predicted"/>
<reference evidence="1 2" key="1">
    <citation type="submission" date="2013-10" db="EMBL/GenBank/DDBJ databases">
        <title>Antibiotic resistance diversity of beta-lactamase producers in the General Hospital Vienna.</title>
        <authorList>
            <person name="Barisic I."/>
            <person name="Mitteregger D."/>
            <person name="Hirschl A.M."/>
            <person name="Noehammer C."/>
            <person name="Wiesinger-Mayr H."/>
        </authorList>
    </citation>
    <scope>NUCLEOTIDE SEQUENCE [LARGE SCALE GENOMIC DNA]</scope>
    <source>
        <strain evidence="1 2">ISC7</strain>
    </source>
</reference>
<protein>
    <submittedName>
        <fullName evidence="1">Uncharacterized protein</fullName>
    </submittedName>
</protein>
<dbReference type="EMBL" id="CBWN010000183">
    <property type="protein sequence ID" value="CDL30091.1"/>
    <property type="molecule type" value="Genomic_DNA"/>
</dbReference>
<comment type="caution">
    <text evidence="1">The sequence shown here is derived from an EMBL/GenBank/DDBJ whole genome shotgun (WGS) entry which is preliminary data.</text>
</comment>